<gene>
    <name evidence="1" type="ORF">E2C01_051539</name>
</gene>
<organism evidence="1 2">
    <name type="scientific">Portunus trituberculatus</name>
    <name type="common">Swimming crab</name>
    <name type="synonym">Neptunus trituberculatus</name>
    <dbReference type="NCBI Taxonomy" id="210409"/>
    <lineage>
        <taxon>Eukaryota</taxon>
        <taxon>Metazoa</taxon>
        <taxon>Ecdysozoa</taxon>
        <taxon>Arthropoda</taxon>
        <taxon>Crustacea</taxon>
        <taxon>Multicrustacea</taxon>
        <taxon>Malacostraca</taxon>
        <taxon>Eumalacostraca</taxon>
        <taxon>Eucarida</taxon>
        <taxon>Decapoda</taxon>
        <taxon>Pleocyemata</taxon>
        <taxon>Brachyura</taxon>
        <taxon>Eubrachyura</taxon>
        <taxon>Portunoidea</taxon>
        <taxon>Portunidae</taxon>
        <taxon>Portuninae</taxon>
        <taxon>Portunus</taxon>
    </lineage>
</organism>
<accession>A0A5B7GJ00</accession>
<dbReference type="AlphaFoldDB" id="A0A5B7GJ00"/>
<keyword evidence="2" id="KW-1185">Reference proteome</keyword>
<sequence length="76" mass="7912">MLQASGFASSWCIGPNHIFCHCSAVPAARRSTTPSIPADQPQGALAVVVLTPTANRTPRASDNTVSNAADLRLLPL</sequence>
<comment type="caution">
    <text evidence="1">The sequence shown here is derived from an EMBL/GenBank/DDBJ whole genome shotgun (WGS) entry which is preliminary data.</text>
</comment>
<reference evidence="1 2" key="1">
    <citation type="submission" date="2019-05" db="EMBL/GenBank/DDBJ databases">
        <title>Another draft genome of Portunus trituberculatus and its Hox gene families provides insights of decapod evolution.</title>
        <authorList>
            <person name="Jeong J.-H."/>
            <person name="Song I."/>
            <person name="Kim S."/>
            <person name="Choi T."/>
            <person name="Kim D."/>
            <person name="Ryu S."/>
            <person name="Kim W."/>
        </authorList>
    </citation>
    <scope>NUCLEOTIDE SEQUENCE [LARGE SCALE GENOMIC DNA]</scope>
    <source>
        <tissue evidence="1">Muscle</tissue>
    </source>
</reference>
<evidence type="ECO:0000313" key="1">
    <source>
        <dbReference type="EMBL" id="MPC57556.1"/>
    </source>
</evidence>
<dbReference type="EMBL" id="VSRR010014883">
    <property type="protein sequence ID" value="MPC57556.1"/>
    <property type="molecule type" value="Genomic_DNA"/>
</dbReference>
<protein>
    <submittedName>
        <fullName evidence="1">Uncharacterized protein</fullName>
    </submittedName>
</protein>
<proteinExistence type="predicted"/>
<name>A0A5B7GJ00_PORTR</name>
<evidence type="ECO:0000313" key="2">
    <source>
        <dbReference type="Proteomes" id="UP000324222"/>
    </source>
</evidence>
<dbReference type="Proteomes" id="UP000324222">
    <property type="component" value="Unassembled WGS sequence"/>
</dbReference>